<dbReference type="Proteomes" id="UP000241462">
    <property type="component" value="Unassembled WGS sequence"/>
</dbReference>
<evidence type="ECO:0000256" key="1">
    <source>
        <dbReference type="SAM" id="MobiDB-lite"/>
    </source>
</evidence>
<evidence type="ECO:0000313" key="3">
    <source>
        <dbReference type="Proteomes" id="UP000241462"/>
    </source>
</evidence>
<proteinExistence type="predicted"/>
<dbReference type="AlphaFoldDB" id="A0A2T3AA91"/>
<gene>
    <name evidence="2" type="ORF">BD289DRAFT_473757</name>
</gene>
<feature type="region of interest" description="Disordered" evidence="1">
    <location>
        <begin position="176"/>
        <end position="211"/>
    </location>
</feature>
<evidence type="ECO:0000313" key="2">
    <source>
        <dbReference type="EMBL" id="PSR88565.1"/>
    </source>
</evidence>
<feature type="region of interest" description="Disordered" evidence="1">
    <location>
        <begin position="25"/>
        <end position="74"/>
    </location>
</feature>
<sequence length="524" mass="56562">MDTRSSKLTDLKLVNKHYPGSAIANYSYPNSVKHSEQAPPPAPASASEPTAAAAAPVGRSSVGSEASVPGMVADDRDSIISVDLSPLDGPERDSYHSSGAVLWDSFWEDPFWDATVEETTSEAAQAEGALTQRLMGNNNGSYPALIPSPDDDRNSALKHGYFAKIDACSTQAAPDLGLINGTGSTERRQRSWETSPKRGRRSRSATPKAKPASTYSLFPASICPLATIDASATEHSIPSATTTRNTMFCETTALDDSLIPAPLSLRKTPGRTAHLKVSDATTLAARSTWTQSTPVTAVVTAVVTGPLTPHPAVTDLSTRRDSAQSLGQRASVPLSRARPDTVMSNASVASSSQRRSGLNPQPHEVAPRPLPPIPPPVPPARRHRVRYSQPEVAISPRCSQIDLQRCMTEGQRIQASVSGRQVLLPGVPDPPMPVSVFEDDSEDDDGDGREERSFARRLARTLTTSKRTRSTTTTKVPESQLPTVLYGDTLEMRREEGSEPKGSDVRVLRKQRSEMFGRIFWGWH</sequence>
<name>A0A2T3AA91_9PEZI</name>
<reference evidence="2 3" key="1">
    <citation type="journal article" date="2018" name="Mycol. Prog.">
        <title>Coniella lustricola, a new species from submerged detritus.</title>
        <authorList>
            <person name="Raudabaugh D.B."/>
            <person name="Iturriaga T."/>
            <person name="Carver A."/>
            <person name="Mondo S."/>
            <person name="Pangilinan J."/>
            <person name="Lipzen A."/>
            <person name="He G."/>
            <person name="Amirebrahimi M."/>
            <person name="Grigoriev I.V."/>
            <person name="Miller A.N."/>
        </authorList>
    </citation>
    <scope>NUCLEOTIDE SEQUENCE [LARGE SCALE GENOMIC DNA]</scope>
    <source>
        <strain evidence="2 3">B22-T-1</strain>
    </source>
</reference>
<feature type="region of interest" description="Disordered" evidence="1">
    <location>
        <begin position="306"/>
        <end position="382"/>
    </location>
</feature>
<protein>
    <submittedName>
        <fullName evidence="2">Uncharacterized protein</fullName>
    </submittedName>
</protein>
<feature type="compositionally biased region" description="Polar residues" evidence="1">
    <location>
        <begin position="342"/>
        <end position="359"/>
    </location>
</feature>
<feature type="compositionally biased region" description="Pro residues" evidence="1">
    <location>
        <begin position="368"/>
        <end position="379"/>
    </location>
</feature>
<organism evidence="2 3">
    <name type="scientific">Coniella lustricola</name>
    <dbReference type="NCBI Taxonomy" id="2025994"/>
    <lineage>
        <taxon>Eukaryota</taxon>
        <taxon>Fungi</taxon>
        <taxon>Dikarya</taxon>
        <taxon>Ascomycota</taxon>
        <taxon>Pezizomycotina</taxon>
        <taxon>Sordariomycetes</taxon>
        <taxon>Sordariomycetidae</taxon>
        <taxon>Diaporthales</taxon>
        <taxon>Schizoparmaceae</taxon>
        <taxon>Coniella</taxon>
    </lineage>
</organism>
<dbReference type="STRING" id="2025994.A0A2T3AA91"/>
<dbReference type="InParanoid" id="A0A2T3AA91"/>
<accession>A0A2T3AA91</accession>
<feature type="compositionally biased region" description="Low complexity" evidence="1">
    <location>
        <begin position="44"/>
        <end position="56"/>
    </location>
</feature>
<dbReference type="EMBL" id="KZ678427">
    <property type="protein sequence ID" value="PSR88565.1"/>
    <property type="molecule type" value="Genomic_DNA"/>
</dbReference>
<keyword evidence="3" id="KW-1185">Reference proteome</keyword>
<dbReference type="OrthoDB" id="4775454at2759"/>